<comment type="similarity">
    <text evidence="2 10">Belongs to the FliR/MopE/SpaR family.</text>
</comment>
<evidence type="ECO:0000256" key="3">
    <source>
        <dbReference type="ARBA" id="ARBA00021717"/>
    </source>
</evidence>
<comment type="caution">
    <text evidence="11">The sequence shown here is derived from an EMBL/GenBank/DDBJ whole genome shotgun (WGS) entry which is preliminary data.</text>
</comment>
<dbReference type="GO" id="GO:0006605">
    <property type="term" value="P:protein targeting"/>
    <property type="evidence" value="ECO:0007669"/>
    <property type="project" value="UniProtKB-UniRule"/>
</dbReference>
<keyword evidence="5 10" id="KW-0812">Transmembrane</keyword>
<accession>A0A916YWP4</accession>
<evidence type="ECO:0000256" key="7">
    <source>
        <dbReference type="ARBA" id="ARBA00023136"/>
    </source>
</evidence>
<dbReference type="AlphaFoldDB" id="A0A916YWP4"/>
<gene>
    <name evidence="11" type="primary">fliR</name>
    <name evidence="11" type="ORF">GCM10010990_12120</name>
</gene>
<dbReference type="PANTHER" id="PTHR30065">
    <property type="entry name" value="FLAGELLAR BIOSYNTHETIC PROTEIN FLIR"/>
    <property type="match status" value="1"/>
</dbReference>
<reference evidence="11" key="2">
    <citation type="submission" date="2020-09" db="EMBL/GenBank/DDBJ databases">
        <authorList>
            <person name="Sun Q."/>
            <person name="Zhou Y."/>
        </authorList>
    </citation>
    <scope>NUCLEOTIDE SEQUENCE</scope>
    <source>
        <strain evidence="11">CGMCC 1.15360</strain>
    </source>
</reference>
<comment type="subcellular location">
    <subcellularLocation>
        <location evidence="10">Cell membrane</location>
        <topology evidence="10">Multi-pass membrane protein</topology>
    </subcellularLocation>
    <subcellularLocation>
        <location evidence="10">Bacterial flagellum basal body</location>
    </subcellularLocation>
</comment>
<organism evidence="11 12">
    <name type="scientific">Croceicoccus mobilis</name>
    <dbReference type="NCBI Taxonomy" id="1703339"/>
    <lineage>
        <taxon>Bacteria</taxon>
        <taxon>Pseudomonadati</taxon>
        <taxon>Pseudomonadota</taxon>
        <taxon>Alphaproteobacteria</taxon>
        <taxon>Sphingomonadales</taxon>
        <taxon>Erythrobacteraceae</taxon>
        <taxon>Croceicoccus</taxon>
    </lineage>
</organism>
<dbReference type="EMBL" id="BMIP01000002">
    <property type="protein sequence ID" value="GGD64211.1"/>
    <property type="molecule type" value="Genomic_DNA"/>
</dbReference>
<proteinExistence type="inferred from homology"/>
<keyword evidence="7 10" id="KW-0472">Membrane</keyword>
<keyword evidence="11" id="KW-0969">Cilium</keyword>
<evidence type="ECO:0000256" key="10">
    <source>
        <dbReference type="RuleBase" id="RU362071"/>
    </source>
</evidence>
<sequence length="261" mass="26633">MIGLSFGLGGIEAEFWRLVFVMTRIGGAMLAAPLFGSAGVPPQVRVIATGAIAVFVCSWFPAVTAPADLLSLSGMVTVAGEVAIGLSLGFVLQLAFAAPIVAAEVISGAMGMSMATAVDPASGAQSPALGQYFSVVMTLLFLALGAHLHWIALLVESYRSFPPGGGWFSADRMEVIVSFGSVLFENAVLIALPVTLVLMLAQLVTGVLGRSAPSLNLFALGLPLGVLAGLAALIASFPVLGEQMTGLIGVALDFSEGLITP</sequence>
<keyword evidence="6 10" id="KW-1133">Transmembrane helix</keyword>
<dbReference type="NCBIfam" id="TIGR01400">
    <property type="entry name" value="fliR"/>
    <property type="match status" value="1"/>
</dbReference>
<dbReference type="PANTHER" id="PTHR30065:SF1">
    <property type="entry name" value="SURFACE PRESENTATION OF ANTIGENS PROTEIN SPAR"/>
    <property type="match status" value="1"/>
</dbReference>
<reference evidence="11" key="1">
    <citation type="journal article" date="2014" name="Int. J. Syst. Evol. Microbiol.">
        <title>Complete genome sequence of Corynebacterium casei LMG S-19264T (=DSM 44701T), isolated from a smear-ripened cheese.</title>
        <authorList>
            <consortium name="US DOE Joint Genome Institute (JGI-PGF)"/>
            <person name="Walter F."/>
            <person name="Albersmeier A."/>
            <person name="Kalinowski J."/>
            <person name="Ruckert C."/>
        </authorList>
    </citation>
    <scope>NUCLEOTIDE SEQUENCE</scope>
    <source>
        <strain evidence="11">CGMCC 1.15360</strain>
    </source>
</reference>
<evidence type="ECO:0000256" key="6">
    <source>
        <dbReference type="ARBA" id="ARBA00022989"/>
    </source>
</evidence>
<feature type="transmembrane region" description="Helical" evidence="10">
    <location>
        <begin position="15"/>
        <end position="35"/>
    </location>
</feature>
<dbReference type="GO" id="GO:0009425">
    <property type="term" value="C:bacterial-type flagellum basal body"/>
    <property type="evidence" value="ECO:0007669"/>
    <property type="project" value="UniProtKB-SubCell"/>
</dbReference>
<feature type="transmembrane region" description="Helical" evidence="10">
    <location>
        <begin position="44"/>
        <end position="62"/>
    </location>
</feature>
<evidence type="ECO:0000313" key="11">
    <source>
        <dbReference type="EMBL" id="GGD64211.1"/>
    </source>
</evidence>
<dbReference type="GO" id="GO:0005886">
    <property type="term" value="C:plasma membrane"/>
    <property type="evidence" value="ECO:0007669"/>
    <property type="project" value="UniProtKB-SubCell"/>
</dbReference>
<keyword evidence="11" id="KW-0966">Cell projection</keyword>
<feature type="transmembrane region" description="Helical" evidence="10">
    <location>
        <begin position="215"/>
        <end position="237"/>
    </location>
</feature>
<dbReference type="Proteomes" id="UP000612349">
    <property type="component" value="Unassembled WGS sequence"/>
</dbReference>
<keyword evidence="4 10" id="KW-1003">Cell membrane</keyword>
<evidence type="ECO:0000256" key="9">
    <source>
        <dbReference type="NCBIfam" id="TIGR01400"/>
    </source>
</evidence>
<feature type="transmembrane region" description="Helical" evidence="10">
    <location>
        <begin position="175"/>
        <end position="203"/>
    </location>
</feature>
<protein>
    <recommendedName>
        <fullName evidence="3 9">Flagellar biosynthetic protein FliR</fullName>
    </recommendedName>
</protein>
<dbReference type="OrthoDB" id="9797790at2"/>
<keyword evidence="12" id="KW-1185">Reference proteome</keyword>
<keyword evidence="11" id="KW-0282">Flagellum</keyword>
<evidence type="ECO:0000256" key="2">
    <source>
        <dbReference type="ARBA" id="ARBA00009772"/>
    </source>
</evidence>
<dbReference type="InterPro" id="IPR006303">
    <property type="entry name" value="FliR"/>
</dbReference>
<dbReference type="RefSeq" id="WP_066775073.1">
    <property type="nucleotide sequence ID" value="NZ_BMIP01000002.1"/>
</dbReference>
<evidence type="ECO:0000256" key="4">
    <source>
        <dbReference type="ARBA" id="ARBA00022475"/>
    </source>
</evidence>
<feature type="transmembrane region" description="Helical" evidence="10">
    <location>
        <begin position="132"/>
        <end position="155"/>
    </location>
</feature>
<dbReference type="Pfam" id="PF01311">
    <property type="entry name" value="Bac_export_1"/>
    <property type="match status" value="1"/>
</dbReference>
<dbReference type="InterPro" id="IPR002010">
    <property type="entry name" value="T3SS_IM_R"/>
</dbReference>
<evidence type="ECO:0000256" key="1">
    <source>
        <dbReference type="ARBA" id="ARBA00002578"/>
    </source>
</evidence>
<evidence type="ECO:0000313" key="12">
    <source>
        <dbReference type="Proteomes" id="UP000612349"/>
    </source>
</evidence>
<evidence type="ECO:0000256" key="8">
    <source>
        <dbReference type="ARBA" id="ARBA00023143"/>
    </source>
</evidence>
<name>A0A916YWP4_9SPHN</name>
<evidence type="ECO:0000256" key="5">
    <source>
        <dbReference type="ARBA" id="ARBA00022692"/>
    </source>
</evidence>
<dbReference type="GO" id="GO:0044780">
    <property type="term" value="P:bacterial-type flagellum assembly"/>
    <property type="evidence" value="ECO:0007669"/>
    <property type="project" value="UniProtKB-UniRule"/>
</dbReference>
<keyword evidence="8 10" id="KW-0975">Bacterial flagellum</keyword>
<dbReference type="PRINTS" id="PR00953">
    <property type="entry name" value="TYPE3IMRPROT"/>
</dbReference>
<comment type="function">
    <text evidence="1 10">Role in flagellar biosynthesis.</text>
</comment>